<sequence>MKKHFLLFAIIFSLYSCAQRAIKPIELPKRDAILDSQPTEPSFPGGPEAFNNLIRAGVIAENIDCTRNERQVSSIEFVVERDGSITDVKTSGKSSRLNTEALRVVKSIRQKWTPGTLNDVNIRFRVHQTFSLVCE</sequence>
<dbReference type="Pfam" id="PF03544">
    <property type="entry name" value="TonB_C"/>
    <property type="match status" value="1"/>
</dbReference>
<dbReference type="PROSITE" id="PS51257">
    <property type="entry name" value="PROKAR_LIPOPROTEIN"/>
    <property type="match status" value="1"/>
</dbReference>
<dbReference type="Gene3D" id="3.30.1150.10">
    <property type="match status" value="1"/>
</dbReference>
<gene>
    <name evidence="3" type="ORF">OK344_06425</name>
</gene>
<dbReference type="InterPro" id="IPR037682">
    <property type="entry name" value="TonB_C"/>
</dbReference>
<keyword evidence="4" id="KW-1185">Reference proteome</keyword>
<evidence type="ECO:0000313" key="3">
    <source>
        <dbReference type="EMBL" id="MCW4451842.1"/>
    </source>
</evidence>
<evidence type="ECO:0000256" key="1">
    <source>
        <dbReference type="SAM" id="SignalP"/>
    </source>
</evidence>
<feature type="domain" description="TonB C-terminal" evidence="2">
    <location>
        <begin position="73"/>
        <end position="131"/>
    </location>
</feature>
<feature type="chain" id="PRO_5045446946" evidence="1">
    <location>
        <begin position="19"/>
        <end position="135"/>
    </location>
</feature>
<dbReference type="RefSeq" id="WP_265143999.1">
    <property type="nucleotide sequence ID" value="NZ_JAPCHZ010000002.1"/>
</dbReference>
<feature type="signal peptide" evidence="1">
    <location>
        <begin position="1"/>
        <end position="18"/>
    </location>
</feature>
<dbReference type="Proteomes" id="UP001209107">
    <property type="component" value="Unassembled WGS sequence"/>
</dbReference>
<reference evidence="3 4" key="1">
    <citation type="submission" date="2022-10" db="EMBL/GenBank/DDBJ databases">
        <title>Kaistella sp. BT-6-1-3.</title>
        <authorList>
            <person name="Ai J."/>
            <person name="Deng Z."/>
        </authorList>
    </citation>
    <scope>NUCLEOTIDE SEQUENCE [LARGE SCALE GENOMIC DNA]</scope>
    <source>
        <strain evidence="3 4">BT6-1-3</strain>
    </source>
</reference>
<organism evidence="3 4">
    <name type="scientific">Kaistella yananensis</name>
    <dbReference type="NCBI Taxonomy" id="2989820"/>
    <lineage>
        <taxon>Bacteria</taxon>
        <taxon>Pseudomonadati</taxon>
        <taxon>Bacteroidota</taxon>
        <taxon>Flavobacteriia</taxon>
        <taxon>Flavobacteriales</taxon>
        <taxon>Weeksellaceae</taxon>
        <taxon>Chryseobacterium group</taxon>
        <taxon>Kaistella</taxon>
    </lineage>
</organism>
<keyword evidence="1" id="KW-0732">Signal</keyword>
<proteinExistence type="predicted"/>
<evidence type="ECO:0000259" key="2">
    <source>
        <dbReference type="Pfam" id="PF03544"/>
    </source>
</evidence>
<dbReference type="EMBL" id="JAPCHZ010000002">
    <property type="protein sequence ID" value="MCW4451842.1"/>
    <property type="molecule type" value="Genomic_DNA"/>
</dbReference>
<comment type="caution">
    <text evidence="3">The sequence shown here is derived from an EMBL/GenBank/DDBJ whole genome shotgun (WGS) entry which is preliminary data.</text>
</comment>
<evidence type="ECO:0000313" key="4">
    <source>
        <dbReference type="Proteomes" id="UP001209107"/>
    </source>
</evidence>
<name>A0ABT3JM34_9FLAO</name>
<dbReference type="SUPFAM" id="SSF74653">
    <property type="entry name" value="TolA/TonB C-terminal domain"/>
    <property type="match status" value="1"/>
</dbReference>
<protein>
    <submittedName>
        <fullName evidence="3">Energy transducer TonB</fullName>
    </submittedName>
</protein>
<accession>A0ABT3JM34</accession>